<name>A0A851NX15_9GALL</name>
<dbReference type="InterPro" id="IPR008942">
    <property type="entry name" value="ENTH_VHS"/>
</dbReference>
<accession>A0A851NX15</accession>
<feature type="domain" description="AP-4 complex accessory subunit Tepsin VHS/ENTH-like" evidence="2">
    <location>
        <begin position="237"/>
        <end position="340"/>
    </location>
</feature>
<evidence type="ECO:0000313" key="3">
    <source>
        <dbReference type="EMBL" id="NXC42862.1"/>
    </source>
</evidence>
<dbReference type="Proteomes" id="UP000613066">
    <property type="component" value="Unassembled WGS sequence"/>
</dbReference>
<dbReference type="GO" id="GO:0032588">
    <property type="term" value="C:trans-Golgi network membrane"/>
    <property type="evidence" value="ECO:0007669"/>
    <property type="project" value="TreeGrafter"/>
</dbReference>
<dbReference type="EMBL" id="WBMW01002388">
    <property type="protein sequence ID" value="NXC42862.1"/>
    <property type="molecule type" value="Genomic_DNA"/>
</dbReference>
<feature type="compositionally biased region" description="Polar residues" evidence="1">
    <location>
        <begin position="78"/>
        <end position="87"/>
    </location>
</feature>
<dbReference type="PANTHER" id="PTHR21514">
    <property type="entry name" value="AP-4 COMPLEX ACCESSORY SUBUNIT TEPSIN"/>
    <property type="match status" value="1"/>
</dbReference>
<sequence>ILRHTCAQGSPQFLAQLRRNAAFIREASDFTGPPDPLHGHSLNQKVRVAAQDLASVLFSDAAPTALPARSLPPAGMGSKSSPCSSMQGFGFSSERGSSASAGEALLSTIQRAAEAVANAVLPSPEGPQPHCGELQEDTYQPVTAPSPARTLASSANPPAASTAHSVRASHQPGLPGGGWEEADSGHSSQDSSQENGDLSRTSDSCSKSGSDSHSGASRELASMAERVDADSVGDCMREVSLVSALTQGSRVFLTREEAQRFLKECGLLNCEVVLELLNRALQDPSDSIRMRSMSAISSLVCSDLLALDQIFAGTRQHLQQLSQGSPGPVANRATKLLRQFEALCRGRPSPKTSRPRSAPSALTEDSAPCPGDLLTDISPLPGDSILQPLSAAPLPSAAPAPGAEPGVEAEPWEQPSPAAMAVPQPQEAASRLGGAVGPSLFAGMELVAPLGGTGTAPCSPPTEPRTQPPPHGDTVPTQSVAERSREPSAFAFLN</sequence>
<evidence type="ECO:0000313" key="4">
    <source>
        <dbReference type="Proteomes" id="UP000613066"/>
    </source>
</evidence>
<gene>
    <name evidence="3" type="primary">Tepsin</name>
    <name evidence="3" type="ORF">PENPIL_R07258</name>
</gene>
<feature type="compositionally biased region" description="Low complexity" evidence="1">
    <location>
        <begin position="388"/>
        <end position="409"/>
    </location>
</feature>
<evidence type="ECO:0000256" key="1">
    <source>
        <dbReference type="SAM" id="MobiDB-lite"/>
    </source>
</evidence>
<dbReference type="Pfam" id="PF25827">
    <property type="entry name" value="TVHS-like"/>
    <property type="match status" value="1"/>
</dbReference>
<comment type="caution">
    <text evidence="3">The sequence shown here is derived from an EMBL/GenBank/DDBJ whole genome shotgun (WGS) entry which is preliminary data.</text>
</comment>
<feature type="compositionally biased region" description="Low complexity" evidence="1">
    <location>
        <begin position="199"/>
        <end position="218"/>
    </location>
</feature>
<feature type="compositionally biased region" description="Low complexity" evidence="1">
    <location>
        <begin position="88"/>
        <end position="97"/>
    </location>
</feature>
<proteinExistence type="predicted"/>
<feature type="region of interest" description="Disordered" evidence="1">
    <location>
        <begin position="73"/>
        <end position="97"/>
    </location>
</feature>
<feature type="non-terminal residue" evidence="3">
    <location>
        <position position="494"/>
    </location>
</feature>
<dbReference type="AlphaFoldDB" id="A0A851NX15"/>
<protein>
    <submittedName>
        <fullName evidence="3">AP4AT protein</fullName>
    </submittedName>
</protein>
<feature type="region of interest" description="Disordered" evidence="1">
    <location>
        <begin position="448"/>
        <end position="494"/>
    </location>
</feature>
<dbReference type="InterPro" id="IPR058028">
    <property type="entry name" value="Tepsin_VHS/ENTH-like"/>
</dbReference>
<organism evidence="3 4">
    <name type="scientific">Penelope pileata</name>
    <dbReference type="NCBI Taxonomy" id="1118817"/>
    <lineage>
        <taxon>Eukaryota</taxon>
        <taxon>Metazoa</taxon>
        <taxon>Chordata</taxon>
        <taxon>Craniata</taxon>
        <taxon>Vertebrata</taxon>
        <taxon>Euteleostomi</taxon>
        <taxon>Archelosauria</taxon>
        <taxon>Archosauria</taxon>
        <taxon>Dinosauria</taxon>
        <taxon>Saurischia</taxon>
        <taxon>Theropoda</taxon>
        <taxon>Coelurosauria</taxon>
        <taxon>Aves</taxon>
        <taxon>Neognathae</taxon>
        <taxon>Galloanserae</taxon>
        <taxon>Galliformes</taxon>
        <taxon>Cracidae</taxon>
        <taxon>Penelope</taxon>
    </lineage>
</organism>
<feature type="non-terminal residue" evidence="3">
    <location>
        <position position="1"/>
    </location>
</feature>
<evidence type="ECO:0000259" key="2">
    <source>
        <dbReference type="Pfam" id="PF25827"/>
    </source>
</evidence>
<dbReference type="PANTHER" id="PTHR21514:SF0">
    <property type="entry name" value="AP-4 COMPLEX ACCESSORY SUBUNIT TEPSIN"/>
    <property type="match status" value="1"/>
</dbReference>
<dbReference type="OrthoDB" id="118154at2759"/>
<feature type="region of interest" description="Disordered" evidence="1">
    <location>
        <begin position="344"/>
        <end position="434"/>
    </location>
</feature>
<feature type="compositionally biased region" description="Pro residues" evidence="1">
    <location>
        <begin position="458"/>
        <end position="471"/>
    </location>
</feature>
<feature type="region of interest" description="Disordered" evidence="1">
    <location>
        <begin position="140"/>
        <end position="229"/>
    </location>
</feature>
<feature type="compositionally biased region" description="Polar residues" evidence="1">
    <location>
        <begin position="185"/>
        <end position="198"/>
    </location>
</feature>
<feature type="compositionally biased region" description="Low complexity" evidence="1">
    <location>
        <begin position="152"/>
        <end position="165"/>
    </location>
</feature>
<dbReference type="InterPro" id="IPR039273">
    <property type="entry name" value="TEPSIN"/>
</dbReference>
<dbReference type="Gene3D" id="1.25.40.90">
    <property type="match status" value="1"/>
</dbReference>
<reference evidence="3" key="1">
    <citation type="submission" date="2019-09" db="EMBL/GenBank/DDBJ databases">
        <title>Bird 10,000 Genomes (B10K) Project - Family phase.</title>
        <authorList>
            <person name="Zhang G."/>
        </authorList>
    </citation>
    <scope>NUCLEOTIDE SEQUENCE</scope>
    <source>
        <strain evidence="3">B10K-DU-001-08</strain>
        <tissue evidence="3">Muscle</tissue>
    </source>
</reference>
<keyword evidence="4" id="KW-1185">Reference proteome</keyword>